<name>A0AA88CTP4_FICCA</name>
<organism evidence="2 3">
    <name type="scientific">Ficus carica</name>
    <name type="common">Common fig</name>
    <dbReference type="NCBI Taxonomy" id="3494"/>
    <lineage>
        <taxon>Eukaryota</taxon>
        <taxon>Viridiplantae</taxon>
        <taxon>Streptophyta</taxon>
        <taxon>Embryophyta</taxon>
        <taxon>Tracheophyta</taxon>
        <taxon>Spermatophyta</taxon>
        <taxon>Magnoliopsida</taxon>
        <taxon>eudicotyledons</taxon>
        <taxon>Gunneridae</taxon>
        <taxon>Pentapetalae</taxon>
        <taxon>rosids</taxon>
        <taxon>fabids</taxon>
        <taxon>Rosales</taxon>
        <taxon>Moraceae</taxon>
        <taxon>Ficeae</taxon>
        <taxon>Ficus</taxon>
    </lineage>
</organism>
<accession>A0AA88CTP4</accession>
<dbReference type="EMBL" id="BTGU01000003">
    <property type="protein sequence ID" value="GMN31255.1"/>
    <property type="molecule type" value="Genomic_DNA"/>
</dbReference>
<protein>
    <submittedName>
        <fullName evidence="2">Uncharacterized protein</fullName>
    </submittedName>
</protein>
<evidence type="ECO:0000313" key="2">
    <source>
        <dbReference type="EMBL" id="GMN31255.1"/>
    </source>
</evidence>
<reference evidence="2" key="1">
    <citation type="submission" date="2023-07" db="EMBL/GenBank/DDBJ databases">
        <title>draft genome sequence of fig (Ficus carica).</title>
        <authorList>
            <person name="Takahashi T."/>
            <person name="Nishimura K."/>
        </authorList>
    </citation>
    <scope>NUCLEOTIDE SEQUENCE</scope>
</reference>
<dbReference type="AlphaFoldDB" id="A0AA88CTP4"/>
<feature type="region of interest" description="Disordered" evidence="1">
    <location>
        <begin position="54"/>
        <end position="75"/>
    </location>
</feature>
<keyword evidence="3" id="KW-1185">Reference proteome</keyword>
<proteinExistence type="predicted"/>
<gene>
    <name evidence="2" type="ORF">TIFTF001_003176</name>
</gene>
<dbReference type="Proteomes" id="UP001187192">
    <property type="component" value="Unassembled WGS sequence"/>
</dbReference>
<evidence type="ECO:0000313" key="3">
    <source>
        <dbReference type="Proteomes" id="UP001187192"/>
    </source>
</evidence>
<evidence type="ECO:0000256" key="1">
    <source>
        <dbReference type="SAM" id="MobiDB-lite"/>
    </source>
</evidence>
<sequence length="75" mass="8599">MNVVLVVLTTVKETQQQQPRGPISSSPMGEITVRWIRRFLVPNFVLVWRPSNASPAGKNGKRWGPSNGEIWWQQR</sequence>
<comment type="caution">
    <text evidence="2">The sequence shown here is derived from an EMBL/GenBank/DDBJ whole genome shotgun (WGS) entry which is preliminary data.</text>
</comment>